<dbReference type="Pfam" id="PF08276">
    <property type="entry name" value="PAN_2"/>
    <property type="match status" value="1"/>
</dbReference>
<dbReference type="Gene3D" id="3.50.4.10">
    <property type="entry name" value="Hepatocyte Growth Factor"/>
    <property type="match status" value="1"/>
</dbReference>
<dbReference type="InterPro" id="IPR024171">
    <property type="entry name" value="SRK-like_kinase"/>
</dbReference>
<evidence type="ECO:0000256" key="3">
    <source>
        <dbReference type="ARBA" id="ARBA00022527"/>
    </source>
</evidence>
<evidence type="ECO:0000259" key="22">
    <source>
        <dbReference type="PROSITE" id="PS50011"/>
    </source>
</evidence>
<dbReference type="Pfam" id="PF00954">
    <property type="entry name" value="S_locus_glycop"/>
    <property type="match status" value="1"/>
</dbReference>
<dbReference type="InterPro" id="IPR000719">
    <property type="entry name" value="Prot_kinase_dom"/>
</dbReference>
<protein>
    <recommendedName>
        <fullName evidence="19">Receptor-like serine/threonine-protein kinase</fullName>
        <ecNumber evidence="19">2.7.11.1</ecNumber>
    </recommendedName>
</protein>
<dbReference type="GO" id="GO:0048544">
    <property type="term" value="P:recognition of pollen"/>
    <property type="evidence" value="ECO:0007669"/>
    <property type="project" value="InterPro"/>
</dbReference>
<dbReference type="InterPro" id="IPR000858">
    <property type="entry name" value="S_locus_glycoprot_dom"/>
</dbReference>
<evidence type="ECO:0000256" key="20">
    <source>
        <dbReference type="PROSITE-ProRule" id="PRU10141"/>
    </source>
</evidence>
<evidence type="ECO:0000256" key="16">
    <source>
        <dbReference type="ARBA" id="ARBA00023180"/>
    </source>
</evidence>
<proteinExistence type="inferred from homology"/>
<dbReference type="FunFam" id="3.30.200.20:FF:000370">
    <property type="entry name" value="Receptor-like protein kinase 4"/>
    <property type="match status" value="1"/>
</dbReference>
<keyword evidence="4" id="KW-0597">Phosphoprotein</keyword>
<dbReference type="PROSITE" id="PS50011">
    <property type="entry name" value="PROTEIN_KINASE_DOM"/>
    <property type="match status" value="1"/>
</dbReference>
<dbReference type="PROSITE" id="PS50927">
    <property type="entry name" value="BULB_LECTIN"/>
    <property type="match status" value="1"/>
</dbReference>
<sequence length="765" mass="85922">MISEREKFELGFFKAGNSSNYYVGIWYKKVFSNPPTIVWVANRETPVSDIFQSELKIINGNLVLLNESKFQIWSTNVTTTSTSSIAVLLDDGNLVLRDRSNLVESVIWQSFDHPTHTWLPGAKFGYDNRTKKSQRLTSWRSNEDPGVGLFSLELNRSSNEYLSKWNGSQQYWTTGIWNGKSFDLLPEMRLNYLFNFSYHMNENESYVIYFVYDPSIITRFVMDVSGQVQQLAWMETGKDWNLLWSQPKTRCDVYALCGAFGICRQTRFQFCNCLTGFKPRSEIDWDQSDFSGGCVRKTDLQCGGNMEKADFVMIKADNPSPNNSMAVGSAGECRTICLNNCSCNAYTFVDNQCLLWDGDLLNFSEDNNSGKPVYVKVASKDLPYHKKSDWVIVGSIACGVFLAGLILVLIYRKKRFSVGKTTTEGSLVAFAYRDLKTATKNFSDKLGGGGFGSVFKGVLHDSSIVAVKKLESISQGEKQFRSEVSTMGIIQHVHLVRLRGFCAEGNNKLLVYDYMEKGSLDSHLFNEKQLLLNWKTRYQIALGTAKGLVYLHEKCRDCIIHCDIKPDNILLDADFQPKIADFGLAKLVGRDFSRVLTTTRGSIGYLAPEWISGVAITAKADVYSYGMMLFELVHGKRNIRHCEDSRSTFFPGLVANVLLEGGDIFSLLDTRLNREACVEEVTNICKVACWCIQDEAESRPAMSMVERILEGVSDVSMPPIPQIVTLFDENIQGDVVFFTDSPSNRCSLVRSSSSGGDSQSKSSSS</sequence>
<comment type="catalytic activity">
    <reaction evidence="17 19">
        <text>L-threonyl-[protein] + ATP = O-phospho-L-threonyl-[protein] + ADP + H(+)</text>
        <dbReference type="Rhea" id="RHEA:46608"/>
        <dbReference type="Rhea" id="RHEA-COMP:11060"/>
        <dbReference type="Rhea" id="RHEA-COMP:11605"/>
        <dbReference type="ChEBI" id="CHEBI:15378"/>
        <dbReference type="ChEBI" id="CHEBI:30013"/>
        <dbReference type="ChEBI" id="CHEBI:30616"/>
        <dbReference type="ChEBI" id="CHEBI:61977"/>
        <dbReference type="ChEBI" id="CHEBI:456216"/>
        <dbReference type="EC" id="2.7.11.1"/>
    </reaction>
</comment>
<dbReference type="SMART" id="SM00108">
    <property type="entry name" value="B_lectin"/>
    <property type="match status" value="1"/>
</dbReference>
<evidence type="ECO:0000256" key="6">
    <source>
        <dbReference type="ARBA" id="ARBA00022692"/>
    </source>
</evidence>
<keyword evidence="26" id="KW-1185">Reference proteome</keyword>
<dbReference type="SUPFAM" id="SSF57414">
    <property type="entry name" value="Hairpin loop containing domain-like"/>
    <property type="match status" value="1"/>
</dbReference>
<evidence type="ECO:0000256" key="2">
    <source>
        <dbReference type="ARBA" id="ARBA00022475"/>
    </source>
</evidence>
<evidence type="ECO:0000256" key="17">
    <source>
        <dbReference type="ARBA" id="ARBA00047899"/>
    </source>
</evidence>
<keyword evidence="10 19" id="KW-0418">Kinase</keyword>
<dbReference type="GO" id="GO:0030246">
    <property type="term" value="F:carbohydrate binding"/>
    <property type="evidence" value="ECO:0007669"/>
    <property type="project" value="UniProtKB-KW"/>
</dbReference>
<dbReference type="SUPFAM" id="SSF56112">
    <property type="entry name" value="Protein kinase-like (PK-like)"/>
    <property type="match status" value="1"/>
</dbReference>
<evidence type="ECO:0000256" key="11">
    <source>
        <dbReference type="ARBA" id="ARBA00022840"/>
    </source>
</evidence>
<dbReference type="InterPro" id="IPR001480">
    <property type="entry name" value="Bulb-type_lectin_dom"/>
</dbReference>
<dbReference type="InterPro" id="IPR017441">
    <property type="entry name" value="Protein_kinase_ATP_BS"/>
</dbReference>
<dbReference type="Pfam" id="PF00069">
    <property type="entry name" value="Pkinase"/>
    <property type="match status" value="1"/>
</dbReference>
<comment type="caution">
    <text evidence="25">The sequence shown here is derived from an EMBL/GenBank/DDBJ whole genome shotgun (WGS) entry which is preliminary data.</text>
</comment>
<dbReference type="Pfam" id="PF01453">
    <property type="entry name" value="B_lectin"/>
    <property type="match status" value="1"/>
</dbReference>
<dbReference type="EC" id="2.7.11.1" evidence="19"/>
<evidence type="ECO:0000256" key="1">
    <source>
        <dbReference type="ARBA" id="ARBA00004251"/>
    </source>
</evidence>
<feature type="transmembrane region" description="Helical" evidence="21">
    <location>
        <begin position="390"/>
        <end position="411"/>
    </location>
</feature>
<keyword evidence="8" id="KW-0430">Lectin</keyword>
<dbReference type="Gene3D" id="3.30.200.20">
    <property type="entry name" value="Phosphorylase Kinase, domain 1"/>
    <property type="match status" value="1"/>
</dbReference>
<dbReference type="Gene3D" id="1.10.510.10">
    <property type="entry name" value="Transferase(Phosphotransferase) domain 1"/>
    <property type="match status" value="1"/>
</dbReference>
<feature type="domain" description="Apple" evidence="24">
    <location>
        <begin position="302"/>
        <end position="378"/>
    </location>
</feature>
<evidence type="ECO:0000259" key="23">
    <source>
        <dbReference type="PROSITE" id="PS50927"/>
    </source>
</evidence>
<feature type="domain" description="Protein kinase" evidence="22">
    <location>
        <begin position="440"/>
        <end position="720"/>
    </location>
</feature>
<keyword evidence="9 19" id="KW-0547">Nucleotide-binding</keyword>
<keyword evidence="13 21" id="KW-0472">Membrane</keyword>
<dbReference type="Gene3D" id="2.90.10.10">
    <property type="entry name" value="Bulb-type lectin domain"/>
    <property type="match status" value="1"/>
</dbReference>
<keyword evidence="6 21" id="KW-0812">Transmembrane</keyword>
<dbReference type="GO" id="GO:0004674">
    <property type="term" value="F:protein serine/threonine kinase activity"/>
    <property type="evidence" value="ECO:0007669"/>
    <property type="project" value="UniProtKB-KW"/>
</dbReference>
<dbReference type="InterPro" id="IPR008271">
    <property type="entry name" value="Ser/Thr_kinase_AS"/>
</dbReference>
<evidence type="ECO:0000256" key="18">
    <source>
        <dbReference type="ARBA" id="ARBA00048679"/>
    </source>
</evidence>
<evidence type="ECO:0000256" key="12">
    <source>
        <dbReference type="ARBA" id="ARBA00022989"/>
    </source>
</evidence>
<evidence type="ECO:0000313" key="26">
    <source>
        <dbReference type="Proteomes" id="UP000235145"/>
    </source>
</evidence>
<evidence type="ECO:0000256" key="9">
    <source>
        <dbReference type="ARBA" id="ARBA00022741"/>
    </source>
</evidence>
<comment type="catalytic activity">
    <reaction evidence="18 19">
        <text>L-seryl-[protein] + ATP = O-phospho-L-seryl-[protein] + ADP + H(+)</text>
        <dbReference type="Rhea" id="RHEA:17989"/>
        <dbReference type="Rhea" id="RHEA-COMP:9863"/>
        <dbReference type="Rhea" id="RHEA-COMP:11604"/>
        <dbReference type="ChEBI" id="CHEBI:15378"/>
        <dbReference type="ChEBI" id="CHEBI:29999"/>
        <dbReference type="ChEBI" id="CHEBI:30616"/>
        <dbReference type="ChEBI" id="CHEBI:83421"/>
        <dbReference type="ChEBI" id="CHEBI:456216"/>
        <dbReference type="EC" id="2.7.11.1"/>
    </reaction>
</comment>
<keyword evidence="7" id="KW-0732">Signal</keyword>
<keyword evidence="3 19" id="KW-0723">Serine/threonine-protein kinase</keyword>
<evidence type="ECO:0000256" key="5">
    <source>
        <dbReference type="ARBA" id="ARBA00022679"/>
    </source>
</evidence>
<dbReference type="CDD" id="cd00028">
    <property type="entry name" value="B_lectin"/>
    <property type="match status" value="1"/>
</dbReference>
<keyword evidence="11 19" id="KW-0067">ATP-binding</keyword>
<dbReference type="SMART" id="SM00220">
    <property type="entry name" value="S_TKc"/>
    <property type="match status" value="1"/>
</dbReference>
<dbReference type="PANTHER" id="PTHR47974:SF19">
    <property type="entry name" value="RECEPTOR-LIKE SERINE_THREONINE-PROTEIN KINASE"/>
    <property type="match status" value="1"/>
</dbReference>
<name>A0A9R1VB93_LACSA</name>
<dbReference type="PROSITE" id="PS00108">
    <property type="entry name" value="PROTEIN_KINASE_ST"/>
    <property type="match status" value="1"/>
</dbReference>
<keyword evidence="14" id="KW-1015">Disulfide bond</keyword>
<accession>A0A9R1VB93</accession>
<evidence type="ECO:0000256" key="7">
    <source>
        <dbReference type="ARBA" id="ARBA00022729"/>
    </source>
</evidence>
<feature type="binding site" evidence="20">
    <location>
        <position position="469"/>
    </location>
    <ligand>
        <name>ATP</name>
        <dbReference type="ChEBI" id="CHEBI:30616"/>
    </ligand>
</feature>
<evidence type="ECO:0000256" key="10">
    <source>
        <dbReference type="ARBA" id="ARBA00022777"/>
    </source>
</evidence>
<comment type="subcellular location">
    <subcellularLocation>
        <location evidence="1">Cell membrane</location>
        <topology evidence="1">Single-pass type I membrane protein</topology>
    </subcellularLocation>
</comment>
<dbReference type="GO" id="GO:0005524">
    <property type="term" value="F:ATP binding"/>
    <property type="evidence" value="ECO:0007669"/>
    <property type="project" value="UniProtKB-UniRule"/>
</dbReference>
<evidence type="ECO:0000259" key="24">
    <source>
        <dbReference type="PROSITE" id="PS50948"/>
    </source>
</evidence>
<evidence type="ECO:0000256" key="13">
    <source>
        <dbReference type="ARBA" id="ARBA00023136"/>
    </source>
</evidence>
<evidence type="ECO:0000256" key="14">
    <source>
        <dbReference type="ARBA" id="ARBA00023157"/>
    </source>
</evidence>
<dbReference type="CDD" id="cd14066">
    <property type="entry name" value="STKc_IRAK"/>
    <property type="match status" value="1"/>
</dbReference>
<dbReference type="SMART" id="SM00473">
    <property type="entry name" value="PAN_AP"/>
    <property type="match status" value="1"/>
</dbReference>
<dbReference type="PIRSF" id="PIRSF000641">
    <property type="entry name" value="SRK"/>
    <property type="match status" value="1"/>
</dbReference>
<dbReference type="SUPFAM" id="SSF51110">
    <property type="entry name" value="alpha-D-mannose-specific plant lectins"/>
    <property type="match status" value="1"/>
</dbReference>
<evidence type="ECO:0000256" key="4">
    <source>
        <dbReference type="ARBA" id="ARBA00022553"/>
    </source>
</evidence>
<dbReference type="PROSITE" id="PS50948">
    <property type="entry name" value="PAN"/>
    <property type="match status" value="1"/>
</dbReference>
<organism evidence="25 26">
    <name type="scientific">Lactuca sativa</name>
    <name type="common">Garden lettuce</name>
    <dbReference type="NCBI Taxonomy" id="4236"/>
    <lineage>
        <taxon>Eukaryota</taxon>
        <taxon>Viridiplantae</taxon>
        <taxon>Streptophyta</taxon>
        <taxon>Embryophyta</taxon>
        <taxon>Tracheophyta</taxon>
        <taxon>Spermatophyta</taxon>
        <taxon>Magnoliopsida</taxon>
        <taxon>eudicotyledons</taxon>
        <taxon>Gunneridae</taxon>
        <taxon>Pentapetalae</taxon>
        <taxon>asterids</taxon>
        <taxon>campanulids</taxon>
        <taxon>Asterales</taxon>
        <taxon>Asteraceae</taxon>
        <taxon>Cichorioideae</taxon>
        <taxon>Cichorieae</taxon>
        <taxon>Lactucinae</taxon>
        <taxon>Lactuca</taxon>
    </lineage>
</organism>
<keyword evidence="15" id="KW-0675">Receptor</keyword>
<dbReference type="CDD" id="cd01098">
    <property type="entry name" value="PAN_AP_plant"/>
    <property type="match status" value="1"/>
</dbReference>
<dbReference type="FunFam" id="1.10.510.10:FF:000227">
    <property type="entry name" value="Serine/threonine-protein kinase"/>
    <property type="match status" value="1"/>
</dbReference>
<evidence type="ECO:0000256" key="15">
    <source>
        <dbReference type="ARBA" id="ARBA00023170"/>
    </source>
</evidence>
<dbReference type="AlphaFoldDB" id="A0A9R1VB93"/>
<dbReference type="InterPro" id="IPR036426">
    <property type="entry name" value="Bulb-type_lectin_dom_sf"/>
</dbReference>
<dbReference type="InterPro" id="IPR003609">
    <property type="entry name" value="Pan_app"/>
</dbReference>
<dbReference type="EMBL" id="NBSK02000006">
    <property type="protein sequence ID" value="KAJ0201525.1"/>
    <property type="molecule type" value="Genomic_DNA"/>
</dbReference>
<dbReference type="GO" id="GO:0005886">
    <property type="term" value="C:plasma membrane"/>
    <property type="evidence" value="ECO:0007669"/>
    <property type="project" value="UniProtKB-SubCell"/>
</dbReference>
<dbReference type="PANTHER" id="PTHR47974">
    <property type="entry name" value="OS07G0415500 PROTEIN"/>
    <property type="match status" value="1"/>
</dbReference>
<dbReference type="PROSITE" id="PS00107">
    <property type="entry name" value="PROTEIN_KINASE_ATP"/>
    <property type="match status" value="1"/>
</dbReference>
<keyword evidence="5 19" id="KW-0808">Transferase</keyword>
<evidence type="ECO:0000256" key="8">
    <source>
        <dbReference type="ARBA" id="ARBA00022734"/>
    </source>
</evidence>
<gene>
    <name evidence="25" type="ORF">LSAT_V11C600319620</name>
</gene>
<keyword evidence="12 21" id="KW-1133">Transmembrane helix</keyword>
<comment type="similarity">
    <text evidence="19">Belongs to the protein kinase superfamily. Ser/Thr protein kinase family.</text>
</comment>
<dbReference type="Proteomes" id="UP000235145">
    <property type="component" value="Unassembled WGS sequence"/>
</dbReference>
<evidence type="ECO:0000256" key="19">
    <source>
        <dbReference type="PIRNR" id="PIRNR000641"/>
    </source>
</evidence>
<reference evidence="25 26" key="1">
    <citation type="journal article" date="2017" name="Nat. Commun.">
        <title>Genome assembly with in vitro proximity ligation data and whole-genome triplication in lettuce.</title>
        <authorList>
            <person name="Reyes-Chin-Wo S."/>
            <person name="Wang Z."/>
            <person name="Yang X."/>
            <person name="Kozik A."/>
            <person name="Arikit S."/>
            <person name="Song C."/>
            <person name="Xia L."/>
            <person name="Froenicke L."/>
            <person name="Lavelle D.O."/>
            <person name="Truco M.J."/>
            <person name="Xia R."/>
            <person name="Zhu S."/>
            <person name="Xu C."/>
            <person name="Xu H."/>
            <person name="Xu X."/>
            <person name="Cox K."/>
            <person name="Korf I."/>
            <person name="Meyers B.C."/>
            <person name="Michelmore R.W."/>
        </authorList>
    </citation>
    <scope>NUCLEOTIDE SEQUENCE [LARGE SCALE GENOMIC DNA]</scope>
    <source>
        <strain evidence="26">cv. Salinas</strain>
        <tissue evidence="25">Seedlings</tissue>
    </source>
</reference>
<keyword evidence="16" id="KW-0325">Glycoprotein</keyword>
<keyword evidence="2" id="KW-1003">Cell membrane</keyword>
<evidence type="ECO:0000256" key="21">
    <source>
        <dbReference type="SAM" id="Phobius"/>
    </source>
</evidence>
<dbReference type="InterPro" id="IPR011009">
    <property type="entry name" value="Kinase-like_dom_sf"/>
</dbReference>
<evidence type="ECO:0000313" key="25">
    <source>
        <dbReference type="EMBL" id="KAJ0201525.1"/>
    </source>
</evidence>
<feature type="domain" description="Bulb-type lectin" evidence="23">
    <location>
        <begin position="1"/>
        <end position="109"/>
    </location>
</feature>